<proteinExistence type="predicted"/>
<sequence length="93" mass="9475">AAKEAAGSGPQAPGSEAHSPAPKKARLDAPGAVGNGSTPAPAAVRKPVKFAEYASPVTSAKAVKNASELAGMREAHLRDAVALCHFLHWLESH</sequence>
<dbReference type="PANTHER" id="PTHR43763:SF6">
    <property type="entry name" value="XAA-PRO AMINOPEPTIDASE 1"/>
    <property type="match status" value="1"/>
</dbReference>
<keyword evidence="3" id="KW-1185">Reference proteome</keyword>
<dbReference type="SUPFAM" id="SSF55920">
    <property type="entry name" value="Creatinase/aminopeptidase"/>
    <property type="match status" value="1"/>
</dbReference>
<feature type="region of interest" description="Disordered" evidence="1">
    <location>
        <begin position="1"/>
        <end position="45"/>
    </location>
</feature>
<dbReference type="PANTHER" id="PTHR43763">
    <property type="entry name" value="XAA-PRO AMINOPEPTIDASE 1"/>
    <property type="match status" value="1"/>
</dbReference>
<dbReference type="Proteomes" id="UP000485058">
    <property type="component" value="Unassembled WGS sequence"/>
</dbReference>
<dbReference type="InterPro" id="IPR050422">
    <property type="entry name" value="X-Pro_aminopeptidase_P"/>
</dbReference>
<evidence type="ECO:0000256" key="1">
    <source>
        <dbReference type="SAM" id="MobiDB-lite"/>
    </source>
</evidence>
<dbReference type="InterPro" id="IPR036005">
    <property type="entry name" value="Creatinase/aminopeptidase-like"/>
</dbReference>
<dbReference type="EMBL" id="BLLF01000047">
    <property type="protein sequence ID" value="GFH06624.1"/>
    <property type="molecule type" value="Genomic_DNA"/>
</dbReference>
<evidence type="ECO:0000313" key="2">
    <source>
        <dbReference type="EMBL" id="GFH06624.1"/>
    </source>
</evidence>
<reference evidence="2 3" key="1">
    <citation type="submission" date="2020-02" db="EMBL/GenBank/DDBJ databases">
        <title>Draft genome sequence of Haematococcus lacustris strain NIES-144.</title>
        <authorList>
            <person name="Morimoto D."/>
            <person name="Nakagawa S."/>
            <person name="Yoshida T."/>
            <person name="Sawayama S."/>
        </authorList>
    </citation>
    <scope>NUCLEOTIDE SEQUENCE [LARGE SCALE GENOMIC DNA]</scope>
    <source>
        <strain evidence="2 3">NIES-144</strain>
    </source>
</reference>
<protein>
    <submittedName>
        <fullName evidence="2">Uncharacterized protein</fullName>
    </submittedName>
</protein>
<name>A0A699YIC2_HAELA</name>
<organism evidence="2 3">
    <name type="scientific">Haematococcus lacustris</name>
    <name type="common">Green alga</name>
    <name type="synonym">Haematococcus pluvialis</name>
    <dbReference type="NCBI Taxonomy" id="44745"/>
    <lineage>
        <taxon>Eukaryota</taxon>
        <taxon>Viridiplantae</taxon>
        <taxon>Chlorophyta</taxon>
        <taxon>core chlorophytes</taxon>
        <taxon>Chlorophyceae</taxon>
        <taxon>CS clade</taxon>
        <taxon>Chlamydomonadales</taxon>
        <taxon>Haematococcaceae</taxon>
        <taxon>Haematococcus</taxon>
    </lineage>
</organism>
<comment type="caution">
    <text evidence="2">The sequence shown here is derived from an EMBL/GenBank/DDBJ whole genome shotgun (WGS) entry which is preliminary data.</text>
</comment>
<feature type="non-terminal residue" evidence="2">
    <location>
        <position position="1"/>
    </location>
</feature>
<feature type="non-terminal residue" evidence="2">
    <location>
        <position position="93"/>
    </location>
</feature>
<dbReference type="Gene3D" id="3.90.230.10">
    <property type="entry name" value="Creatinase/methionine aminopeptidase superfamily"/>
    <property type="match status" value="1"/>
</dbReference>
<gene>
    <name evidence="2" type="ORF">HaLaN_01286</name>
</gene>
<dbReference type="AlphaFoldDB" id="A0A699YIC2"/>
<accession>A0A699YIC2</accession>
<evidence type="ECO:0000313" key="3">
    <source>
        <dbReference type="Proteomes" id="UP000485058"/>
    </source>
</evidence>